<dbReference type="AlphaFoldDB" id="A0A4U1JCM7"/>
<dbReference type="RefSeq" id="WP_136929849.1">
    <property type="nucleotide sequence ID" value="NZ_SSMQ01000014.1"/>
</dbReference>
<dbReference type="Pfam" id="PF13692">
    <property type="entry name" value="Glyco_trans_1_4"/>
    <property type="match status" value="1"/>
</dbReference>
<evidence type="ECO:0000313" key="4">
    <source>
        <dbReference type="EMBL" id="TKD08389.1"/>
    </source>
</evidence>
<dbReference type="SUPFAM" id="SSF53756">
    <property type="entry name" value="UDP-Glycosyltransferase/glycogen phosphorylase"/>
    <property type="match status" value="1"/>
</dbReference>
<gene>
    <name evidence="4" type="ORF">E8A74_15825</name>
</gene>
<comment type="caution">
    <text evidence="4">The sequence shown here is derived from an EMBL/GenBank/DDBJ whole genome shotgun (WGS) entry which is preliminary data.</text>
</comment>
<evidence type="ECO:0000313" key="5">
    <source>
        <dbReference type="Proteomes" id="UP000309215"/>
    </source>
</evidence>
<feature type="domain" description="Glycosyltransferase subfamily 4-like N-terminal" evidence="3">
    <location>
        <begin position="29"/>
        <end position="165"/>
    </location>
</feature>
<evidence type="ECO:0000256" key="1">
    <source>
        <dbReference type="ARBA" id="ARBA00022676"/>
    </source>
</evidence>
<dbReference type="PANTHER" id="PTHR12526:SF510">
    <property type="entry name" value="D-INOSITOL 3-PHOSPHATE GLYCOSYLTRANSFERASE"/>
    <property type="match status" value="1"/>
</dbReference>
<dbReference type="OrthoDB" id="9767517at2"/>
<dbReference type="CDD" id="cd03801">
    <property type="entry name" value="GT4_PimA-like"/>
    <property type="match status" value="1"/>
</dbReference>
<sequence>MLDGARVAFVVDGPLDQPTGGYLYDRIVASGLRTRGCHVDVVNLDVRGPLAPLRENVRLLGLLAPRVSSPRMHDVVIIDELCHPRAAFAAALRARSPASPRLVTLLHHLAASERAGASANLRLALERVLLTASDHVVVTSETTARVAKAAGLPRDRITVVPPGRDRLGARATPPARARGAPVRLLFLGALTPRKDPLALLEAFAAVAARAVLTLAGPADRDAWYAARVLAAASRFGSRVRVTGALPDEALARELGAHDVLVLPSRYEGYGIALAEAVSHGLAIVSCRAGAIPEVVRHGEEALLVSPGDPRALEDALVRVVNDEQRLDAMQHAALRRAGTLPTWADTQDAFCRAVFPAAR</sequence>
<organism evidence="4 5">
    <name type="scientific">Polyangium fumosum</name>
    <dbReference type="NCBI Taxonomy" id="889272"/>
    <lineage>
        <taxon>Bacteria</taxon>
        <taxon>Pseudomonadati</taxon>
        <taxon>Myxococcota</taxon>
        <taxon>Polyangia</taxon>
        <taxon>Polyangiales</taxon>
        <taxon>Polyangiaceae</taxon>
        <taxon>Polyangium</taxon>
    </lineage>
</organism>
<evidence type="ECO:0000256" key="2">
    <source>
        <dbReference type="ARBA" id="ARBA00022679"/>
    </source>
</evidence>
<keyword evidence="2 4" id="KW-0808">Transferase</keyword>
<keyword evidence="5" id="KW-1185">Reference proteome</keyword>
<evidence type="ECO:0000259" key="3">
    <source>
        <dbReference type="Pfam" id="PF13439"/>
    </source>
</evidence>
<dbReference type="PANTHER" id="PTHR12526">
    <property type="entry name" value="GLYCOSYLTRANSFERASE"/>
    <property type="match status" value="1"/>
</dbReference>
<proteinExistence type="predicted"/>
<keyword evidence="1" id="KW-0328">Glycosyltransferase</keyword>
<dbReference type="Gene3D" id="3.40.50.2000">
    <property type="entry name" value="Glycogen Phosphorylase B"/>
    <property type="match status" value="2"/>
</dbReference>
<dbReference type="EMBL" id="SSMQ01000014">
    <property type="protein sequence ID" value="TKD08389.1"/>
    <property type="molecule type" value="Genomic_DNA"/>
</dbReference>
<dbReference type="InterPro" id="IPR028098">
    <property type="entry name" value="Glyco_trans_4-like_N"/>
</dbReference>
<accession>A0A4U1JCM7</accession>
<dbReference type="Proteomes" id="UP000309215">
    <property type="component" value="Unassembled WGS sequence"/>
</dbReference>
<name>A0A4U1JCM7_9BACT</name>
<protein>
    <submittedName>
        <fullName evidence="4">Glycosyltransferase</fullName>
    </submittedName>
</protein>
<reference evidence="4 5" key="1">
    <citation type="submission" date="2019-04" db="EMBL/GenBank/DDBJ databases">
        <authorList>
            <person name="Li Y."/>
            <person name="Wang J."/>
        </authorList>
    </citation>
    <scope>NUCLEOTIDE SEQUENCE [LARGE SCALE GENOMIC DNA]</scope>
    <source>
        <strain evidence="4 5">DSM 14668</strain>
    </source>
</reference>
<dbReference type="Pfam" id="PF13439">
    <property type="entry name" value="Glyco_transf_4"/>
    <property type="match status" value="1"/>
</dbReference>
<dbReference type="GO" id="GO:0016757">
    <property type="term" value="F:glycosyltransferase activity"/>
    <property type="evidence" value="ECO:0007669"/>
    <property type="project" value="UniProtKB-KW"/>
</dbReference>